<dbReference type="AlphaFoldDB" id="A0A839QAN6"/>
<sequence>MRLRIVAGLTALVVPLALAPTASADLDTDFNSTLQTVGIYGQKDYHAWLAKITCKRLATGVDAEASESVAFLTANLAKPTTTEQAWQFLGTALRMYCPDRLGVLPS</sequence>
<feature type="domain" description="DUF732" evidence="2">
    <location>
        <begin position="27"/>
        <end position="99"/>
    </location>
</feature>
<comment type="caution">
    <text evidence="3">The sequence shown here is derived from an EMBL/GenBank/DDBJ whole genome shotgun (WGS) entry which is preliminary data.</text>
</comment>
<organism evidence="3 4">
    <name type="scientific">Mycolicibacterium iranicum</name>
    <name type="common">Mycobacterium iranicum</name>
    <dbReference type="NCBI Taxonomy" id="912594"/>
    <lineage>
        <taxon>Bacteria</taxon>
        <taxon>Bacillati</taxon>
        <taxon>Actinomycetota</taxon>
        <taxon>Actinomycetes</taxon>
        <taxon>Mycobacteriales</taxon>
        <taxon>Mycobacteriaceae</taxon>
        <taxon>Mycolicibacterium</taxon>
    </lineage>
</organism>
<dbReference type="Proteomes" id="UP000550501">
    <property type="component" value="Unassembled WGS sequence"/>
</dbReference>
<dbReference type="EMBL" id="JACHVU010000002">
    <property type="protein sequence ID" value="MBB2989621.1"/>
    <property type="molecule type" value="Genomic_DNA"/>
</dbReference>
<evidence type="ECO:0000259" key="2">
    <source>
        <dbReference type="Pfam" id="PF05305"/>
    </source>
</evidence>
<keyword evidence="4" id="KW-1185">Reference proteome</keyword>
<dbReference type="RefSeq" id="WP_311736060.1">
    <property type="nucleotide sequence ID" value="NZ_JACHVU010000002.1"/>
</dbReference>
<proteinExistence type="predicted"/>
<feature type="signal peptide" evidence="1">
    <location>
        <begin position="1"/>
        <end position="24"/>
    </location>
</feature>
<accession>A0A839QAN6</accession>
<dbReference type="InterPro" id="IPR007969">
    <property type="entry name" value="DUF732"/>
</dbReference>
<evidence type="ECO:0000313" key="4">
    <source>
        <dbReference type="Proteomes" id="UP000550501"/>
    </source>
</evidence>
<reference evidence="3 4" key="1">
    <citation type="submission" date="2020-08" db="EMBL/GenBank/DDBJ databases">
        <title>The Agave Microbiome: Exploring the role of microbial communities in plant adaptations to desert environments.</title>
        <authorList>
            <person name="Partida-Martinez L.P."/>
        </authorList>
    </citation>
    <scope>NUCLEOTIDE SEQUENCE [LARGE SCALE GENOMIC DNA]</scope>
    <source>
        <strain evidence="3 4">AT2.18</strain>
    </source>
</reference>
<dbReference type="Pfam" id="PF05305">
    <property type="entry name" value="DUF732"/>
    <property type="match status" value="1"/>
</dbReference>
<evidence type="ECO:0000256" key="1">
    <source>
        <dbReference type="SAM" id="SignalP"/>
    </source>
</evidence>
<gene>
    <name evidence="3" type="ORF">FHR72_001084</name>
</gene>
<feature type="chain" id="PRO_5032524162" description="DUF732 domain-containing protein" evidence="1">
    <location>
        <begin position="25"/>
        <end position="106"/>
    </location>
</feature>
<protein>
    <recommendedName>
        <fullName evidence="2">DUF732 domain-containing protein</fullName>
    </recommendedName>
</protein>
<evidence type="ECO:0000313" key="3">
    <source>
        <dbReference type="EMBL" id="MBB2989621.1"/>
    </source>
</evidence>
<name>A0A839QAN6_MYCIR</name>
<keyword evidence="1" id="KW-0732">Signal</keyword>